<dbReference type="GO" id="GO:0006122">
    <property type="term" value="P:mitochondrial electron transport, ubiquinol to cytochrome c"/>
    <property type="evidence" value="ECO:0007669"/>
    <property type="project" value="UniProtKB-UniRule"/>
</dbReference>
<dbReference type="Gene3D" id="1.20.5.260">
    <property type="entry name" value="Cytochrome b-c1 complex subunit 9"/>
    <property type="match status" value="1"/>
</dbReference>
<dbReference type="FunFam" id="1.20.5.260:FF:000002">
    <property type="entry name" value="cytochrome b-c1 complex subunit 9"/>
    <property type="match status" value="1"/>
</dbReference>
<keyword evidence="5" id="KW-0812">Transmembrane</keyword>
<dbReference type="PANTHER" id="PTHR12980:SF0">
    <property type="entry name" value="CYTOCHROME B-C1 COMPLEX SUBUNIT 9"/>
    <property type="match status" value="1"/>
</dbReference>
<evidence type="ECO:0000256" key="7">
    <source>
        <dbReference type="ARBA" id="ARBA00022982"/>
    </source>
</evidence>
<protein>
    <recommendedName>
        <fullName evidence="11 12">Complex III subunit 9</fullName>
    </recommendedName>
</protein>
<keyword evidence="14" id="KW-1185">Reference proteome</keyword>
<evidence type="ECO:0000313" key="13">
    <source>
        <dbReference type="EMBL" id="KAH7298889.1"/>
    </source>
</evidence>
<evidence type="ECO:0000256" key="1">
    <source>
        <dbReference type="ARBA" id="ARBA00004434"/>
    </source>
</evidence>
<dbReference type="SUPFAM" id="SSF81514">
    <property type="entry name" value="Subunit X (non-heme 7 kDa protein) of cytochrome bc1 complex (Ubiquinol-cytochrome c reductase)"/>
    <property type="match status" value="1"/>
</dbReference>
<dbReference type="InterPro" id="IPR036656">
    <property type="entry name" value="QCR9_sf"/>
</dbReference>
<comment type="caution">
    <text evidence="13">The sequence shown here is derived from an EMBL/GenBank/DDBJ whole genome shotgun (WGS) entry which is preliminary data.</text>
</comment>
<comment type="similarity">
    <text evidence="2 12">Belongs to the UQCR10/QCR9 family.</text>
</comment>
<dbReference type="EMBL" id="CM035430">
    <property type="protein sequence ID" value="KAH7298889.1"/>
    <property type="molecule type" value="Genomic_DNA"/>
</dbReference>
<evidence type="ECO:0000256" key="10">
    <source>
        <dbReference type="ARBA" id="ARBA00023136"/>
    </source>
</evidence>
<evidence type="ECO:0000256" key="5">
    <source>
        <dbReference type="ARBA" id="ARBA00022692"/>
    </source>
</evidence>
<keyword evidence="4 12" id="KW-0679">Respiratory chain</keyword>
<accession>A0A8T2RQY1</accession>
<keyword evidence="6 12" id="KW-0999">Mitochondrion inner membrane</keyword>
<dbReference type="InterPro" id="IPR008027">
    <property type="entry name" value="QCR9"/>
</dbReference>
<keyword evidence="10" id="KW-0472">Membrane</keyword>
<reference evidence="13" key="1">
    <citation type="submission" date="2021-08" db="EMBL/GenBank/DDBJ databases">
        <title>WGS assembly of Ceratopteris richardii.</title>
        <authorList>
            <person name="Marchant D.B."/>
            <person name="Chen G."/>
            <person name="Jenkins J."/>
            <person name="Shu S."/>
            <person name="Leebens-Mack J."/>
            <person name="Grimwood J."/>
            <person name="Schmutz J."/>
            <person name="Soltis P."/>
            <person name="Soltis D."/>
            <person name="Chen Z.-H."/>
        </authorList>
    </citation>
    <scope>NUCLEOTIDE SEQUENCE</scope>
    <source>
        <strain evidence="13">Whitten #5841</strain>
        <tissue evidence="13">Leaf</tissue>
    </source>
</reference>
<evidence type="ECO:0000256" key="11">
    <source>
        <dbReference type="ARBA" id="ARBA00044247"/>
    </source>
</evidence>
<evidence type="ECO:0000256" key="9">
    <source>
        <dbReference type="ARBA" id="ARBA00023128"/>
    </source>
</evidence>
<dbReference type="Pfam" id="PF05365">
    <property type="entry name" value="UCR_UQCRX_QCR9"/>
    <property type="match status" value="1"/>
</dbReference>
<dbReference type="AlphaFoldDB" id="A0A8T2RQY1"/>
<keyword evidence="7 12" id="KW-0249">Electron transport</keyword>
<keyword evidence="8" id="KW-1133">Transmembrane helix</keyword>
<evidence type="ECO:0000256" key="6">
    <source>
        <dbReference type="ARBA" id="ARBA00022792"/>
    </source>
</evidence>
<comment type="subcellular location">
    <subcellularLocation>
        <location evidence="1 12">Mitochondrion inner membrane</location>
        <topology evidence="1 12">Single-pass membrane protein</topology>
    </subcellularLocation>
</comment>
<evidence type="ECO:0000313" key="14">
    <source>
        <dbReference type="Proteomes" id="UP000825935"/>
    </source>
</evidence>
<comment type="subunit">
    <text evidence="12">Component of the ubiquinol-cytochrome c oxidoreductase (cytochrome b-c1 complex, complex III, CIII), a multisubunit enzyme composed of 3 respiratory subunits cytochrome b, cytochrome c1 and Rieske protein, 2 core protein subunits, and additional low-molecular weight protein subunits.</text>
</comment>
<evidence type="ECO:0000256" key="2">
    <source>
        <dbReference type="ARBA" id="ARBA00007856"/>
    </source>
</evidence>
<dbReference type="PANTHER" id="PTHR12980">
    <property type="entry name" value="UBIQUINOL-CYTOCHROME C REDUCTASE COMPLEX, SUBUNIT X"/>
    <property type="match status" value="1"/>
</dbReference>
<organism evidence="13 14">
    <name type="scientific">Ceratopteris richardii</name>
    <name type="common">Triangle waterfern</name>
    <dbReference type="NCBI Taxonomy" id="49495"/>
    <lineage>
        <taxon>Eukaryota</taxon>
        <taxon>Viridiplantae</taxon>
        <taxon>Streptophyta</taxon>
        <taxon>Embryophyta</taxon>
        <taxon>Tracheophyta</taxon>
        <taxon>Polypodiopsida</taxon>
        <taxon>Polypodiidae</taxon>
        <taxon>Polypodiales</taxon>
        <taxon>Pteridineae</taxon>
        <taxon>Pteridaceae</taxon>
        <taxon>Parkerioideae</taxon>
        <taxon>Ceratopteris</taxon>
    </lineage>
</organism>
<dbReference type="GO" id="GO:0045275">
    <property type="term" value="C:respiratory chain complex III"/>
    <property type="evidence" value="ECO:0007669"/>
    <property type="project" value="UniProtKB-UniRule"/>
</dbReference>
<evidence type="ECO:0000256" key="8">
    <source>
        <dbReference type="ARBA" id="ARBA00022989"/>
    </source>
</evidence>
<proteinExistence type="inferred from homology"/>
<evidence type="ECO:0000256" key="4">
    <source>
        <dbReference type="ARBA" id="ARBA00022660"/>
    </source>
</evidence>
<comment type="function">
    <text evidence="12">Component of the ubiquinol-cytochrome c oxidoreductase, a multisubunit transmembrane complex that is part of the mitochondrial electron transport chain which drives oxidative phosphorylation. The complex plays an important role in the uptake of multiple carbon sources present in different host niches.</text>
</comment>
<keyword evidence="9 12" id="KW-0496">Mitochondrion</keyword>
<evidence type="ECO:0000256" key="3">
    <source>
        <dbReference type="ARBA" id="ARBA00022448"/>
    </source>
</evidence>
<dbReference type="OrthoDB" id="44067at2759"/>
<dbReference type="Proteomes" id="UP000825935">
    <property type="component" value="Chromosome 25"/>
</dbReference>
<name>A0A8T2RQY1_CERRI</name>
<gene>
    <name evidence="13" type="ORF">KP509_25G063100</name>
</gene>
<dbReference type="GO" id="GO:0005743">
    <property type="term" value="C:mitochondrial inner membrane"/>
    <property type="evidence" value="ECO:0007669"/>
    <property type="project" value="UniProtKB-SubCell"/>
</dbReference>
<sequence>MDAAPRRTKPGFGQAFYRLITRRNSVYVSFILLGALIGERALDAGTNKLWLYNNQGKMYEDISVLGQKAGGDE</sequence>
<keyword evidence="3 12" id="KW-0813">Transport</keyword>
<dbReference type="OMA" id="MLCIGAY"/>
<evidence type="ECO:0000256" key="12">
    <source>
        <dbReference type="RuleBase" id="RU368056"/>
    </source>
</evidence>